<keyword evidence="1" id="KW-1133">Transmembrane helix</keyword>
<keyword evidence="1" id="KW-0812">Transmembrane</keyword>
<evidence type="ECO:0000256" key="1">
    <source>
        <dbReference type="SAM" id="Phobius"/>
    </source>
</evidence>
<evidence type="ECO:0000313" key="2">
    <source>
        <dbReference type="EMBL" id="MCU6790459.1"/>
    </source>
</evidence>
<reference evidence="2 3" key="1">
    <citation type="journal article" date="2021" name="ISME Commun">
        <title>Automated analysis of genomic sequences facilitates high-throughput and comprehensive description of bacteria.</title>
        <authorList>
            <person name="Hitch T.C.A."/>
        </authorList>
    </citation>
    <scope>NUCLEOTIDE SEQUENCE [LARGE SCALE GENOMIC DNA]</scope>
    <source>
        <strain evidence="2 3">Sanger_34</strain>
    </source>
</reference>
<feature type="transmembrane region" description="Helical" evidence="1">
    <location>
        <begin position="68"/>
        <end position="85"/>
    </location>
</feature>
<comment type="caution">
    <text evidence="2">The sequence shown here is derived from an EMBL/GenBank/DDBJ whole genome shotgun (WGS) entry which is preliminary data.</text>
</comment>
<proteinExistence type="predicted"/>
<gene>
    <name evidence="2" type="ORF">OCV66_15415</name>
</gene>
<keyword evidence="3" id="KW-1185">Reference proteome</keyword>
<sequence length="123" mass="14157">MKENILIYYAIIPLSVVSFLIGVFNLFSVPAIPEYVIWLTVPLFIALFYFAYVLNNHFKLSVKLKKNFYMRRVLVCIAIGFFVFVKEKKGGLIPEEFILLLLAGYALVTLLDANDAIRMTKKQ</sequence>
<dbReference type="EMBL" id="JAOQJE010000034">
    <property type="protein sequence ID" value="MCU6790459.1"/>
    <property type="molecule type" value="Genomic_DNA"/>
</dbReference>
<keyword evidence="1" id="KW-0472">Membrane</keyword>
<dbReference type="RefSeq" id="WP_147574645.1">
    <property type="nucleotide sequence ID" value="NZ_JAOQJE010000034.1"/>
</dbReference>
<feature type="transmembrane region" description="Helical" evidence="1">
    <location>
        <begin position="97"/>
        <end position="117"/>
    </location>
</feature>
<feature type="transmembrane region" description="Helical" evidence="1">
    <location>
        <begin position="35"/>
        <end position="56"/>
    </location>
</feature>
<evidence type="ECO:0000313" key="3">
    <source>
        <dbReference type="Proteomes" id="UP001652397"/>
    </source>
</evidence>
<organism evidence="2 3">
    <name type="scientific">Agathobaculum ammoniilyticum</name>
    <dbReference type="NCBI Taxonomy" id="2981778"/>
    <lineage>
        <taxon>Bacteria</taxon>
        <taxon>Bacillati</taxon>
        <taxon>Bacillota</taxon>
        <taxon>Clostridia</taxon>
        <taxon>Eubacteriales</taxon>
        <taxon>Butyricicoccaceae</taxon>
        <taxon>Agathobaculum</taxon>
    </lineage>
</organism>
<name>A0ABT2U765_9FIRM</name>
<accession>A0ABT2U765</accession>
<feature type="transmembrane region" description="Helical" evidence="1">
    <location>
        <begin position="7"/>
        <end position="29"/>
    </location>
</feature>
<dbReference type="Proteomes" id="UP001652397">
    <property type="component" value="Unassembled WGS sequence"/>
</dbReference>
<protein>
    <submittedName>
        <fullName evidence="2">Uncharacterized protein</fullName>
    </submittedName>
</protein>